<dbReference type="SUPFAM" id="SSF52540">
    <property type="entry name" value="P-loop containing nucleoside triphosphate hydrolases"/>
    <property type="match status" value="1"/>
</dbReference>
<accession>A0ABN6SW43</accession>
<dbReference type="PANTHER" id="PTHR24220">
    <property type="entry name" value="IMPORT ATP-BINDING PROTEIN"/>
    <property type="match status" value="1"/>
</dbReference>
<dbReference type="InterPro" id="IPR027417">
    <property type="entry name" value="P-loop_NTPase"/>
</dbReference>
<reference evidence="1 2" key="1">
    <citation type="journal article" date="2022" name="Front. Microbiol.">
        <title>Male-killing mechanisms vary between Spiroplasma species.</title>
        <authorList>
            <person name="Arai H."/>
            <person name="Inoue M."/>
            <person name="Kageyama D."/>
        </authorList>
    </citation>
    <scope>NUCLEOTIDE SEQUENCE [LARGE SCALE GENOMIC DNA]</scope>
    <source>
        <strain evidence="2">sHm</strain>
    </source>
</reference>
<dbReference type="EMBL" id="AP026933">
    <property type="protein sequence ID" value="BDT03163.1"/>
    <property type="molecule type" value="Genomic_DNA"/>
</dbReference>
<evidence type="ECO:0000313" key="1">
    <source>
        <dbReference type="EMBL" id="BDT03163.1"/>
    </source>
</evidence>
<sequence length="76" mass="8925">MKKEISLLSGGQRQRFNCFLSILNDPEILILDELVTGLDLKMQIKLVNFIKSWKEIKKINLLRLFSLYVLFLNLIT</sequence>
<organism evidence="1 2">
    <name type="scientific">Spiroplasma ixodetis</name>
    <dbReference type="NCBI Taxonomy" id="2141"/>
    <lineage>
        <taxon>Bacteria</taxon>
        <taxon>Bacillati</taxon>
        <taxon>Mycoplasmatota</taxon>
        <taxon>Mollicutes</taxon>
        <taxon>Entomoplasmatales</taxon>
        <taxon>Spiroplasmataceae</taxon>
        <taxon>Spiroplasma</taxon>
    </lineage>
</organism>
<name>A0ABN6SW43_9MOLU</name>
<dbReference type="Proteomes" id="UP001163387">
    <property type="component" value="Chromosome"/>
</dbReference>
<evidence type="ECO:0000313" key="2">
    <source>
        <dbReference type="Proteomes" id="UP001163387"/>
    </source>
</evidence>
<protein>
    <recommendedName>
        <fullName evidence="3">ABC transporter domain-containing protein</fullName>
    </recommendedName>
</protein>
<gene>
    <name evidence="1" type="ORF">SHM_08090</name>
</gene>
<dbReference type="Gene3D" id="3.40.50.300">
    <property type="entry name" value="P-loop containing nucleotide triphosphate hydrolases"/>
    <property type="match status" value="1"/>
</dbReference>
<keyword evidence="2" id="KW-1185">Reference proteome</keyword>
<dbReference type="InterPro" id="IPR015854">
    <property type="entry name" value="ABC_transpr_LolD-like"/>
</dbReference>
<proteinExistence type="predicted"/>
<evidence type="ECO:0008006" key="3">
    <source>
        <dbReference type="Google" id="ProtNLM"/>
    </source>
</evidence>